<evidence type="ECO:0000256" key="9">
    <source>
        <dbReference type="ARBA" id="ARBA00023239"/>
    </source>
</evidence>
<evidence type="ECO:0000313" key="15">
    <source>
        <dbReference type="Proteomes" id="UP000443582"/>
    </source>
</evidence>
<evidence type="ECO:0000256" key="12">
    <source>
        <dbReference type="HAMAP-Rule" id="MF_00418"/>
    </source>
</evidence>
<evidence type="ECO:0000313" key="14">
    <source>
        <dbReference type="EMBL" id="RZF20670.1"/>
    </source>
</evidence>
<comment type="subcellular location">
    <subcellularLocation>
        <location evidence="12">Cytoplasm</location>
    </subcellularLocation>
</comment>
<feature type="binding site" evidence="12">
    <location>
        <position position="212"/>
    </location>
    <ligand>
        <name>pyruvate</name>
        <dbReference type="ChEBI" id="CHEBI:15361"/>
    </ligand>
</feature>
<reference evidence="15" key="1">
    <citation type="journal article" date="2019" name="Int. J. Syst. Evol. Microbiol.">
        <title>Halobacteriovorax valvorus sp. nov., a novel prokaryotic predator isolated from coastal seawater of China.</title>
        <authorList>
            <person name="Chen M.-X."/>
        </authorList>
    </citation>
    <scope>NUCLEOTIDE SEQUENCE [LARGE SCALE GENOMIC DNA]</scope>
    <source>
        <strain evidence="15">BL9</strain>
    </source>
</reference>
<accession>A0ABY0IDJ6</accession>
<dbReference type="InterPro" id="IPR013785">
    <property type="entry name" value="Aldolase_TIM"/>
</dbReference>
<dbReference type="NCBIfam" id="TIGR00674">
    <property type="entry name" value="dapA"/>
    <property type="match status" value="1"/>
</dbReference>
<sequence>MNNINEKDLEFLNSTPLWTAVITPLHEDQTVDLDSLERILRAQEEAGNGILILGSTGEALNLNLEERKNILNFTIDLDLKVPLMCGVGGINLNETCEWVSYLDGLDIDAYLLVTPLYAKPGDEGQYHWFKTLMDVSNKPVMLYNVPSRAGIGLSLEAVKRLNGHRAFWAIKEASGSVEMFAKYVEAANGGRVYSGDDAMLPAFTPLGAKGLVSVAANPWPAETNKYVRDCLNGELNESDAQMWIEASNTMFVCSNPVPAKWLMKEQGQIETAVLRPPLSLKDMTKESIVKSANDKIKNWRK</sequence>
<keyword evidence="6 12" id="KW-0028">Amino-acid biosynthesis</keyword>
<name>A0ABY0IDJ6_9BACT</name>
<keyword evidence="5 12" id="KW-0963">Cytoplasm</keyword>
<gene>
    <name evidence="12" type="primary">dapA</name>
    <name evidence="14" type="ORF">DAY19_11840</name>
</gene>
<dbReference type="InterPro" id="IPR005263">
    <property type="entry name" value="DapA"/>
</dbReference>
<evidence type="ECO:0000256" key="11">
    <source>
        <dbReference type="ARBA" id="ARBA00047836"/>
    </source>
</evidence>
<dbReference type="EC" id="4.3.3.7" evidence="4 12"/>
<comment type="similarity">
    <text evidence="3 12 13">Belongs to the DapA family.</text>
</comment>
<keyword evidence="8 12" id="KW-0457">Lysine biosynthesis</keyword>
<keyword evidence="15" id="KW-1185">Reference proteome</keyword>
<dbReference type="InterPro" id="IPR020624">
    <property type="entry name" value="Schiff_base-form_aldolases_CS"/>
</dbReference>
<evidence type="ECO:0000256" key="2">
    <source>
        <dbReference type="ARBA" id="ARBA00005120"/>
    </source>
</evidence>
<dbReference type="Proteomes" id="UP000443582">
    <property type="component" value="Unassembled WGS sequence"/>
</dbReference>
<evidence type="ECO:0000256" key="7">
    <source>
        <dbReference type="ARBA" id="ARBA00022915"/>
    </source>
</evidence>
<dbReference type="Gene3D" id="3.20.20.70">
    <property type="entry name" value="Aldolase class I"/>
    <property type="match status" value="1"/>
</dbReference>
<comment type="catalytic activity">
    <reaction evidence="11 12">
        <text>L-aspartate 4-semialdehyde + pyruvate = (2S,4S)-4-hydroxy-2,3,4,5-tetrahydrodipicolinate + H2O + H(+)</text>
        <dbReference type="Rhea" id="RHEA:34171"/>
        <dbReference type="ChEBI" id="CHEBI:15361"/>
        <dbReference type="ChEBI" id="CHEBI:15377"/>
        <dbReference type="ChEBI" id="CHEBI:15378"/>
        <dbReference type="ChEBI" id="CHEBI:67139"/>
        <dbReference type="ChEBI" id="CHEBI:537519"/>
        <dbReference type="EC" id="4.3.3.7"/>
    </reaction>
</comment>
<evidence type="ECO:0000256" key="5">
    <source>
        <dbReference type="ARBA" id="ARBA00022490"/>
    </source>
</evidence>
<dbReference type="EMBL" id="QDKL01000003">
    <property type="protein sequence ID" value="RZF20670.1"/>
    <property type="molecule type" value="Genomic_DNA"/>
</dbReference>
<feature type="site" description="Part of a proton relay during catalysis" evidence="12">
    <location>
        <position position="55"/>
    </location>
</feature>
<protein>
    <recommendedName>
        <fullName evidence="4 12">4-hydroxy-tetrahydrodipicolinate synthase</fullName>
        <shortName evidence="12">HTPA synthase</shortName>
        <ecNumber evidence="4 12">4.3.3.7</ecNumber>
    </recommendedName>
</protein>
<evidence type="ECO:0000256" key="10">
    <source>
        <dbReference type="ARBA" id="ARBA00023270"/>
    </source>
</evidence>
<comment type="pathway">
    <text evidence="2 12">Amino-acid biosynthesis; L-lysine biosynthesis via DAP pathway; (S)-tetrahydrodipicolinate from L-aspartate: step 3/4.</text>
</comment>
<organism evidence="14 15">
    <name type="scientific">Halobacteriovorax vibrionivorans</name>
    <dbReference type="NCBI Taxonomy" id="2152716"/>
    <lineage>
        <taxon>Bacteria</taxon>
        <taxon>Pseudomonadati</taxon>
        <taxon>Bdellovibrionota</taxon>
        <taxon>Bacteriovoracia</taxon>
        <taxon>Bacteriovoracales</taxon>
        <taxon>Halobacteriovoraceae</taxon>
        <taxon>Halobacteriovorax</taxon>
    </lineage>
</organism>
<dbReference type="HAMAP" id="MF_00418">
    <property type="entry name" value="DapA"/>
    <property type="match status" value="1"/>
</dbReference>
<proteinExistence type="inferred from homology"/>
<comment type="subunit">
    <text evidence="12">Homotetramer; dimer of dimers.</text>
</comment>
<dbReference type="SMART" id="SM01130">
    <property type="entry name" value="DHDPS"/>
    <property type="match status" value="1"/>
</dbReference>
<comment type="caution">
    <text evidence="12">Was originally thought to be a dihydrodipicolinate synthase (DHDPS), catalyzing the condensation of (S)-aspartate-beta-semialdehyde [(S)-ASA] and pyruvate to dihydrodipicolinate (DHDP). However, it was shown in E.coli that the product of the enzymatic reaction is not dihydrodipicolinate but in fact (4S)-4-hydroxy-2,3,4,5-tetrahydro-(2S)-dipicolinic acid (HTPA), and that the consecutive dehydration reaction leading to DHDP is not spontaneous but catalyzed by DapB.</text>
</comment>
<feature type="active site" description="Schiff-base intermediate with substrate" evidence="12">
    <location>
        <position position="171"/>
    </location>
</feature>
<comment type="caution">
    <text evidence="14">The sequence shown here is derived from an EMBL/GenBank/DDBJ whole genome shotgun (WGS) entry which is preliminary data.</text>
</comment>
<evidence type="ECO:0000256" key="13">
    <source>
        <dbReference type="PIRNR" id="PIRNR001365"/>
    </source>
</evidence>
<dbReference type="PROSITE" id="PS00666">
    <property type="entry name" value="DHDPS_2"/>
    <property type="match status" value="1"/>
</dbReference>
<feature type="binding site" evidence="12">
    <location>
        <position position="56"/>
    </location>
    <ligand>
        <name>pyruvate</name>
        <dbReference type="ChEBI" id="CHEBI:15361"/>
    </ligand>
</feature>
<feature type="site" description="Part of a proton relay during catalysis" evidence="12">
    <location>
        <position position="117"/>
    </location>
</feature>
<keyword evidence="10 12" id="KW-0704">Schiff base</keyword>
<evidence type="ECO:0000256" key="3">
    <source>
        <dbReference type="ARBA" id="ARBA00007592"/>
    </source>
</evidence>
<dbReference type="PRINTS" id="PR00146">
    <property type="entry name" value="DHPICSNTHASE"/>
</dbReference>
<evidence type="ECO:0000256" key="6">
    <source>
        <dbReference type="ARBA" id="ARBA00022605"/>
    </source>
</evidence>
<dbReference type="GO" id="GO:0008840">
    <property type="term" value="F:4-hydroxy-tetrahydrodipicolinate synthase activity"/>
    <property type="evidence" value="ECO:0007669"/>
    <property type="project" value="UniProtKB-EC"/>
</dbReference>
<dbReference type="InterPro" id="IPR020625">
    <property type="entry name" value="Schiff_base-form_aldolases_AS"/>
</dbReference>
<dbReference type="PROSITE" id="PS00665">
    <property type="entry name" value="DHDPS_1"/>
    <property type="match status" value="1"/>
</dbReference>
<keyword evidence="7 12" id="KW-0220">Diaminopimelate biosynthesis</keyword>
<evidence type="ECO:0000256" key="8">
    <source>
        <dbReference type="ARBA" id="ARBA00023154"/>
    </source>
</evidence>
<dbReference type="RefSeq" id="WP_115362723.1">
    <property type="nucleotide sequence ID" value="NZ_QDKL01000003.1"/>
</dbReference>
<dbReference type="PIRSF" id="PIRSF001365">
    <property type="entry name" value="DHDPS"/>
    <property type="match status" value="1"/>
</dbReference>
<feature type="active site" description="Proton donor/acceptor" evidence="12">
    <location>
        <position position="143"/>
    </location>
</feature>
<evidence type="ECO:0000256" key="4">
    <source>
        <dbReference type="ARBA" id="ARBA00012086"/>
    </source>
</evidence>
<comment type="function">
    <text evidence="1 12">Catalyzes the condensation of (S)-aspartate-beta-semialdehyde [(S)-ASA] and pyruvate to 4-hydroxy-tetrahydrodipicolinate (HTPA).</text>
</comment>
<dbReference type="SUPFAM" id="SSF51569">
    <property type="entry name" value="Aldolase"/>
    <property type="match status" value="1"/>
</dbReference>
<dbReference type="PANTHER" id="PTHR12128:SF66">
    <property type="entry name" value="4-HYDROXY-2-OXOGLUTARATE ALDOLASE, MITOCHONDRIAL"/>
    <property type="match status" value="1"/>
</dbReference>
<evidence type="ECO:0000256" key="1">
    <source>
        <dbReference type="ARBA" id="ARBA00003294"/>
    </source>
</evidence>
<dbReference type="PANTHER" id="PTHR12128">
    <property type="entry name" value="DIHYDRODIPICOLINATE SYNTHASE"/>
    <property type="match status" value="1"/>
</dbReference>
<dbReference type="Pfam" id="PF00701">
    <property type="entry name" value="DHDPS"/>
    <property type="match status" value="1"/>
</dbReference>
<dbReference type="InterPro" id="IPR002220">
    <property type="entry name" value="DapA-like"/>
</dbReference>
<keyword evidence="9 12" id="KW-0456">Lyase</keyword>